<keyword evidence="1" id="KW-0560">Oxidoreductase</keyword>
<dbReference type="GeneID" id="303297534"/>
<evidence type="ECO:0000313" key="4">
    <source>
        <dbReference type="EMBL" id="MFC5297301.1"/>
    </source>
</evidence>
<accession>A0ABW0FFC9</accession>
<evidence type="ECO:0000313" key="5">
    <source>
        <dbReference type="Proteomes" id="UP001595937"/>
    </source>
</evidence>
<feature type="compositionally biased region" description="Basic and acidic residues" evidence="2">
    <location>
        <begin position="240"/>
        <end position="249"/>
    </location>
</feature>
<dbReference type="PANTHER" id="PTHR14239:SF0">
    <property type="entry name" value="F420-DEPENDENT NADP REDUCTASE"/>
    <property type="match status" value="1"/>
</dbReference>
<dbReference type="Proteomes" id="UP001595937">
    <property type="component" value="Unassembled WGS sequence"/>
</dbReference>
<dbReference type="InterPro" id="IPR028939">
    <property type="entry name" value="P5C_Rdtase_cat_N"/>
</dbReference>
<dbReference type="SUPFAM" id="SSF51735">
    <property type="entry name" value="NAD(P)-binding Rossmann-fold domains"/>
    <property type="match status" value="1"/>
</dbReference>
<evidence type="ECO:0000259" key="3">
    <source>
        <dbReference type="Pfam" id="PF03807"/>
    </source>
</evidence>
<protein>
    <submittedName>
        <fullName evidence="4">NADPH-dependent F420 reductase</fullName>
    </submittedName>
</protein>
<proteinExistence type="predicted"/>
<feature type="domain" description="Pyrroline-5-carboxylate reductase catalytic N-terminal" evidence="3">
    <location>
        <begin position="9"/>
        <end position="97"/>
    </location>
</feature>
<keyword evidence="5" id="KW-1185">Reference proteome</keyword>
<name>A0ABW0FFC9_9MICO</name>
<comment type="caution">
    <text evidence="4">The sequence shown here is derived from an EMBL/GenBank/DDBJ whole genome shotgun (WGS) entry which is preliminary data.</text>
</comment>
<dbReference type="Gene3D" id="3.40.50.720">
    <property type="entry name" value="NAD(P)-binding Rossmann-like Domain"/>
    <property type="match status" value="1"/>
</dbReference>
<feature type="region of interest" description="Disordered" evidence="2">
    <location>
        <begin position="228"/>
        <end position="249"/>
    </location>
</feature>
<evidence type="ECO:0000256" key="2">
    <source>
        <dbReference type="SAM" id="MobiDB-lite"/>
    </source>
</evidence>
<evidence type="ECO:0000256" key="1">
    <source>
        <dbReference type="ARBA" id="ARBA00023002"/>
    </source>
</evidence>
<organism evidence="4 5">
    <name type="scientific">Brachybacterium tyrofermentans</name>
    <dbReference type="NCBI Taxonomy" id="47848"/>
    <lineage>
        <taxon>Bacteria</taxon>
        <taxon>Bacillati</taxon>
        <taxon>Actinomycetota</taxon>
        <taxon>Actinomycetes</taxon>
        <taxon>Micrococcales</taxon>
        <taxon>Dermabacteraceae</taxon>
        <taxon>Brachybacterium</taxon>
    </lineage>
</organism>
<dbReference type="Pfam" id="PF03807">
    <property type="entry name" value="F420_oxidored"/>
    <property type="match status" value="1"/>
</dbReference>
<dbReference type="PANTHER" id="PTHR14239">
    <property type="entry name" value="DUDULIN-RELATED"/>
    <property type="match status" value="1"/>
</dbReference>
<gene>
    <name evidence="4" type="ORF">ACFPK8_07230</name>
</gene>
<dbReference type="EMBL" id="JBHSLN010000020">
    <property type="protein sequence ID" value="MFC5297301.1"/>
    <property type="molecule type" value="Genomic_DNA"/>
</dbReference>
<dbReference type="InterPro" id="IPR051267">
    <property type="entry name" value="STEAP_metalloreductase"/>
</dbReference>
<dbReference type="InterPro" id="IPR036291">
    <property type="entry name" value="NAD(P)-bd_dom_sf"/>
</dbReference>
<reference evidence="5" key="1">
    <citation type="journal article" date="2019" name="Int. J. Syst. Evol. Microbiol.">
        <title>The Global Catalogue of Microorganisms (GCM) 10K type strain sequencing project: providing services to taxonomists for standard genome sequencing and annotation.</title>
        <authorList>
            <consortium name="The Broad Institute Genomics Platform"/>
            <consortium name="The Broad Institute Genome Sequencing Center for Infectious Disease"/>
            <person name="Wu L."/>
            <person name="Ma J."/>
        </authorList>
    </citation>
    <scope>NUCLEOTIDE SEQUENCE [LARGE SCALE GENOMIC DNA]</scope>
    <source>
        <strain evidence="5">CGMCC 1.16455</strain>
    </source>
</reference>
<sequence>MSSSLHRTLGILGAGKVGTVLARLAVAAGHDVLISGSGDPEKIELITQVLAPGAQPVTSREAAERADLVILALPLGKHASIPADALAGKIVVDAMNYWWETDGHLEQFSHAGASTSEFVQQQLPGVTVVKAFNHMGYHDLEDLARRVAHKDPSPRAAIAIAGPAPAAGVVAELVDELGFDPVVIGSLAEGVRLQPFAEAFGAGVDADALREIVDRFPQTDRGREVLAALGEGASTGADGPSDKLTDERV</sequence>
<dbReference type="RefSeq" id="WP_343924264.1">
    <property type="nucleotide sequence ID" value="NZ_BAAAIR010000038.1"/>
</dbReference>